<evidence type="ECO:0000256" key="3">
    <source>
        <dbReference type="ARBA" id="ARBA00022898"/>
    </source>
</evidence>
<evidence type="ECO:0000256" key="5">
    <source>
        <dbReference type="ARBA" id="ARBA00034115"/>
    </source>
</evidence>
<comment type="caution">
    <text evidence="10">The sequence shown here is derived from an EMBL/GenBank/DDBJ whole genome shotgun (WGS) entry which is preliminary data.</text>
</comment>
<evidence type="ECO:0000313" key="11">
    <source>
        <dbReference type="Proteomes" id="UP000321638"/>
    </source>
</evidence>
<dbReference type="PRINTS" id="PR01179">
    <property type="entry name" value="ODADCRBXLASE"/>
</dbReference>
<comment type="catalytic activity">
    <reaction evidence="7">
        <text>L-ornithine + H(+) = putrescine + CO2</text>
        <dbReference type="Rhea" id="RHEA:22964"/>
        <dbReference type="ChEBI" id="CHEBI:15378"/>
        <dbReference type="ChEBI" id="CHEBI:16526"/>
        <dbReference type="ChEBI" id="CHEBI:46911"/>
        <dbReference type="ChEBI" id="CHEBI:326268"/>
        <dbReference type="EC" id="4.1.1.17"/>
    </reaction>
</comment>
<dbReference type="SUPFAM" id="SSF50621">
    <property type="entry name" value="Alanine racemase C-terminal domain-like"/>
    <property type="match status" value="1"/>
</dbReference>
<organism evidence="10 11">
    <name type="scientific">Vineibacter terrae</name>
    <dbReference type="NCBI Taxonomy" id="2586908"/>
    <lineage>
        <taxon>Bacteria</taxon>
        <taxon>Pseudomonadati</taxon>
        <taxon>Pseudomonadota</taxon>
        <taxon>Alphaproteobacteria</taxon>
        <taxon>Hyphomicrobiales</taxon>
        <taxon>Vineibacter</taxon>
    </lineage>
</organism>
<dbReference type="Proteomes" id="UP000321638">
    <property type="component" value="Unassembled WGS sequence"/>
</dbReference>
<dbReference type="AlphaFoldDB" id="A0A5C8PK05"/>
<evidence type="ECO:0000256" key="1">
    <source>
        <dbReference type="ARBA" id="ARBA00001933"/>
    </source>
</evidence>
<dbReference type="RefSeq" id="WP_147848426.1">
    <property type="nucleotide sequence ID" value="NZ_VDUZ01000020.1"/>
</dbReference>
<dbReference type="EC" id="4.1.1.17" evidence="6"/>
<gene>
    <name evidence="10" type="ORF">FHP25_18445</name>
</gene>
<keyword evidence="3 8" id="KW-0663">Pyridoxal phosphate</keyword>
<evidence type="ECO:0000256" key="4">
    <source>
        <dbReference type="ARBA" id="ARBA00023239"/>
    </source>
</evidence>
<dbReference type="CDD" id="cd00622">
    <property type="entry name" value="PLPDE_III_ODC"/>
    <property type="match status" value="1"/>
</dbReference>
<dbReference type="InterPro" id="IPR002433">
    <property type="entry name" value="Orn_de-COase"/>
</dbReference>
<keyword evidence="4" id="KW-0456">Lyase</keyword>
<dbReference type="InterPro" id="IPR029066">
    <property type="entry name" value="PLP-binding_barrel"/>
</dbReference>
<dbReference type="InterPro" id="IPR022653">
    <property type="entry name" value="De-COase2_pyr-phos_BS"/>
</dbReference>
<dbReference type="GO" id="GO:0005737">
    <property type="term" value="C:cytoplasm"/>
    <property type="evidence" value="ECO:0007669"/>
    <property type="project" value="TreeGrafter"/>
</dbReference>
<dbReference type="PROSITE" id="PS00878">
    <property type="entry name" value="ODR_DC_2_1"/>
    <property type="match status" value="1"/>
</dbReference>
<dbReference type="Gene3D" id="3.20.20.10">
    <property type="entry name" value="Alanine racemase"/>
    <property type="match status" value="1"/>
</dbReference>
<dbReference type="InterPro" id="IPR000183">
    <property type="entry name" value="Orn/DAP/Arg_de-COase"/>
</dbReference>
<comment type="cofactor">
    <cofactor evidence="1 8">
        <name>pyridoxal 5'-phosphate</name>
        <dbReference type="ChEBI" id="CHEBI:597326"/>
    </cofactor>
</comment>
<sequence length="376" mass="41877">MTDRIRRFLRDKQPETPCLVIDLDVVEFNYKRMRELLPQAKIFYAMKANPAQEVLSRLGKLGSSFDTASRGEIEQCMAQGVDANRISFGNTIKKERDIAWAFQQGVRLFAFDSEAEMLKLARSAPGARVFCRVLVDCGGAEWPLSRKFGCAPEMARDLLRRAAEMGLEPYGVSFHVGSQQTDLEQWDRALAQVSQMFYALAETGIDLKMVNLGGGFPARYRADVQPLEAYCEAVQRALVRHFGNRMPEVIIEPGRSMVGDAGMIQSEVVLISRKSASDRKRWVYLDVGKFGGLAETMDESIKYRLTTPRDGGRTGPVVLAGPTCDSADILYEKTEYRLPLALKVGDKVEIQATGAYTTTYSAVSFNGFAPLKAYCI</sequence>
<evidence type="ECO:0000256" key="6">
    <source>
        <dbReference type="ARBA" id="ARBA00034138"/>
    </source>
</evidence>
<accession>A0A5C8PK05</accession>
<dbReference type="OrthoDB" id="9802241at2"/>
<dbReference type="Gene3D" id="2.40.37.10">
    <property type="entry name" value="Lyase, Ornithine Decarboxylase, Chain A, domain 1"/>
    <property type="match status" value="1"/>
</dbReference>
<dbReference type="FunFam" id="3.20.20.10:FF:000008">
    <property type="entry name" value="Ornithine decarboxylase"/>
    <property type="match status" value="1"/>
</dbReference>
<evidence type="ECO:0000256" key="7">
    <source>
        <dbReference type="ARBA" id="ARBA00049127"/>
    </source>
</evidence>
<name>A0A5C8PK05_9HYPH</name>
<comment type="similarity">
    <text evidence="2">Belongs to the Orn/Lys/Arg decarboxylase class-II family.</text>
</comment>
<dbReference type="InterPro" id="IPR009006">
    <property type="entry name" value="Ala_racemase/Decarboxylase_C"/>
</dbReference>
<dbReference type="FunFam" id="2.40.37.10:FF:000004">
    <property type="entry name" value="Ornithine decarboxylase"/>
    <property type="match status" value="1"/>
</dbReference>
<dbReference type="GO" id="GO:0033387">
    <property type="term" value="P:putrescine biosynthetic process from arginine, via ornithine"/>
    <property type="evidence" value="ECO:0007669"/>
    <property type="project" value="TreeGrafter"/>
</dbReference>
<keyword evidence="11" id="KW-1185">Reference proteome</keyword>
<dbReference type="PRINTS" id="PR01182">
    <property type="entry name" value="ORNDCRBXLASE"/>
</dbReference>
<dbReference type="PANTHER" id="PTHR11482:SF6">
    <property type="entry name" value="ORNITHINE DECARBOXYLASE 1-RELATED"/>
    <property type="match status" value="1"/>
</dbReference>
<feature type="domain" description="Orn/DAP/Arg decarboxylase 2 N-terminal" evidence="9">
    <location>
        <begin position="26"/>
        <end position="258"/>
    </location>
</feature>
<comment type="pathway">
    <text evidence="5">Amine and polyamine biosynthesis; putrescine biosynthesis via L-ornithine pathway; putrescine from L-ornithine: step 1/1.</text>
</comment>
<reference evidence="10 11" key="1">
    <citation type="submission" date="2019-06" db="EMBL/GenBank/DDBJ databases">
        <title>New taxonomy in bacterial strain CC-CFT640, isolated from vineyard.</title>
        <authorList>
            <person name="Lin S.-Y."/>
            <person name="Tsai C.-F."/>
            <person name="Young C.-C."/>
        </authorList>
    </citation>
    <scope>NUCLEOTIDE SEQUENCE [LARGE SCALE GENOMIC DNA]</scope>
    <source>
        <strain evidence="10 11">CC-CFT640</strain>
    </source>
</reference>
<feature type="active site" description="Proton donor" evidence="8">
    <location>
        <position position="324"/>
    </location>
</feature>
<proteinExistence type="inferred from homology"/>
<dbReference type="GO" id="GO:0004586">
    <property type="term" value="F:ornithine decarboxylase activity"/>
    <property type="evidence" value="ECO:0007669"/>
    <property type="project" value="UniProtKB-EC"/>
</dbReference>
<dbReference type="PANTHER" id="PTHR11482">
    <property type="entry name" value="ARGININE/DIAMINOPIMELATE/ORNITHINE DECARBOXYLASE"/>
    <property type="match status" value="1"/>
</dbReference>
<protein>
    <recommendedName>
        <fullName evidence="6">ornithine decarboxylase</fullName>
        <ecNumber evidence="6">4.1.1.17</ecNumber>
    </recommendedName>
</protein>
<dbReference type="EMBL" id="VDUZ01000020">
    <property type="protein sequence ID" value="TXL74178.1"/>
    <property type="molecule type" value="Genomic_DNA"/>
</dbReference>
<dbReference type="Pfam" id="PF02784">
    <property type="entry name" value="Orn_Arg_deC_N"/>
    <property type="match status" value="1"/>
</dbReference>
<dbReference type="InterPro" id="IPR022644">
    <property type="entry name" value="De-COase2_N"/>
</dbReference>
<evidence type="ECO:0000259" key="9">
    <source>
        <dbReference type="Pfam" id="PF02784"/>
    </source>
</evidence>
<feature type="modified residue" description="N6-(pyridoxal phosphate)lysine" evidence="8">
    <location>
        <position position="47"/>
    </location>
</feature>
<evidence type="ECO:0000256" key="2">
    <source>
        <dbReference type="ARBA" id="ARBA00008872"/>
    </source>
</evidence>
<evidence type="ECO:0000256" key="8">
    <source>
        <dbReference type="PIRSR" id="PIRSR600183-50"/>
    </source>
</evidence>
<evidence type="ECO:0000313" key="10">
    <source>
        <dbReference type="EMBL" id="TXL74178.1"/>
    </source>
</evidence>
<dbReference type="SUPFAM" id="SSF51419">
    <property type="entry name" value="PLP-binding barrel"/>
    <property type="match status" value="1"/>
</dbReference>